<organism evidence="5">
    <name type="scientific">marine sediment metagenome</name>
    <dbReference type="NCBI Taxonomy" id="412755"/>
    <lineage>
        <taxon>unclassified sequences</taxon>
        <taxon>metagenomes</taxon>
        <taxon>ecological metagenomes</taxon>
    </lineage>
</organism>
<dbReference type="PANTHER" id="PTHR33154">
    <property type="entry name" value="TRANSCRIPTIONAL REGULATOR, ARSR FAMILY"/>
    <property type="match status" value="1"/>
</dbReference>
<evidence type="ECO:0000256" key="1">
    <source>
        <dbReference type="ARBA" id="ARBA00023015"/>
    </source>
</evidence>
<dbReference type="Pfam" id="PF01022">
    <property type="entry name" value="HTH_5"/>
    <property type="match status" value="1"/>
</dbReference>
<evidence type="ECO:0000259" key="4">
    <source>
        <dbReference type="PROSITE" id="PS50987"/>
    </source>
</evidence>
<reference evidence="5" key="1">
    <citation type="journal article" date="2015" name="Nature">
        <title>Complex archaea that bridge the gap between prokaryotes and eukaryotes.</title>
        <authorList>
            <person name="Spang A."/>
            <person name="Saw J.H."/>
            <person name="Jorgensen S.L."/>
            <person name="Zaremba-Niedzwiedzka K."/>
            <person name="Martijn J."/>
            <person name="Lind A.E."/>
            <person name="van Eijk R."/>
            <person name="Schleper C."/>
            <person name="Guy L."/>
            <person name="Ettema T.J."/>
        </authorList>
    </citation>
    <scope>NUCLEOTIDE SEQUENCE</scope>
</reference>
<keyword evidence="1" id="KW-0805">Transcription regulation</keyword>
<evidence type="ECO:0000313" key="5">
    <source>
        <dbReference type="EMBL" id="KKL70511.1"/>
    </source>
</evidence>
<evidence type="ECO:0000256" key="3">
    <source>
        <dbReference type="ARBA" id="ARBA00023163"/>
    </source>
</evidence>
<dbReference type="InterPro" id="IPR001845">
    <property type="entry name" value="HTH_ArsR_DNA-bd_dom"/>
</dbReference>
<keyword evidence="3" id="KW-0804">Transcription</keyword>
<dbReference type="SMART" id="SM00418">
    <property type="entry name" value="HTH_ARSR"/>
    <property type="match status" value="1"/>
</dbReference>
<dbReference type="InterPro" id="IPR036390">
    <property type="entry name" value="WH_DNA-bd_sf"/>
</dbReference>
<dbReference type="PRINTS" id="PR00778">
    <property type="entry name" value="HTHARSR"/>
</dbReference>
<dbReference type="GO" id="GO:0003677">
    <property type="term" value="F:DNA binding"/>
    <property type="evidence" value="ECO:0007669"/>
    <property type="project" value="UniProtKB-KW"/>
</dbReference>
<dbReference type="GO" id="GO:0003700">
    <property type="term" value="F:DNA-binding transcription factor activity"/>
    <property type="evidence" value="ECO:0007669"/>
    <property type="project" value="InterPro"/>
</dbReference>
<dbReference type="SUPFAM" id="SSF46785">
    <property type="entry name" value="Winged helix' DNA-binding domain"/>
    <property type="match status" value="1"/>
</dbReference>
<proteinExistence type="predicted"/>
<dbReference type="EMBL" id="LAZR01025875">
    <property type="protein sequence ID" value="KKL70511.1"/>
    <property type="molecule type" value="Genomic_DNA"/>
</dbReference>
<sequence length="136" mass="15796">MVSECDFLKALADDTRLKIIRSLKKKAYYVSDLARDLEMNKSAISQQLRLLKEVDLVSAEREGRWVSYSINRVTLERYGRRIAEICAGWRSYSDVFGGIKPPEREKSKGVLVKYRRLLEGELRKVSVRLEAREKLS</sequence>
<gene>
    <name evidence="5" type="ORF">LCGC14_2104170</name>
</gene>
<dbReference type="CDD" id="cd00090">
    <property type="entry name" value="HTH_ARSR"/>
    <property type="match status" value="1"/>
</dbReference>
<dbReference type="InterPro" id="IPR051081">
    <property type="entry name" value="HTH_MetalResp_TranReg"/>
</dbReference>
<dbReference type="AlphaFoldDB" id="A0A0F9EW85"/>
<dbReference type="Gene3D" id="1.10.10.10">
    <property type="entry name" value="Winged helix-like DNA-binding domain superfamily/Winged helix DNA-binding domain"/>
    <property type="match status" value="1"/>
</dbReference>
<dbReference type="PANTHER" id="PTHR33154:SF33">
    <property type="entry name" value="TRANSCRIPTIONAL REPRESSOR SDPR"/>
    <property type="match status" value="1"/>
</dbReference>
<evidence type="ECO:0000256" key="2">
    <source>
        <dbReference type="ARBA" id="ARBA00023125"/>
    </source>
</evidence>
<name>A0A0F9EW85_9ZZZZ</name>
<feature type="domain" description="HTH arsR-type" evidence="4">
    <location>
        <begin position="1"/>
        <end position="90"/>
    </location>
</feature>
<accession>A0A0F9EW85</accession>
<dbReference type="InterPro" id="IPR036388">
    <property type="entry name" value="WH-like_DNA-bd_sf"/>
</dbReference>
<keyword evidence="2" id="KW-0238">DNA-binding</keyword>
<dbReference type="InterPro" id="IPR011991">
    <property type="entry name" value="ArsR-like_HTH"/>
</dbReference>
<protein>
    <recommendedName>
        <fullName evidence="4">HTH arsR-type domain-containing protein</fullName>
    </recommendedName>
</protein>
<dbReference type="PROSITE" id="PS50987">
    <property type="entry name" value="HTH_ARSR_2"/>
    <property type="match status" value="1"/>
</dbReference>
<dbReference type="NCBIfam" id="NF033788">
    <property type="entry name" value="HTH_metalloreg"/>
    <property type="match status" value="1"/>
</dbReference>
<comment type="caution">
    <text evidence="5">The sequence shown here is derived from an EMBL/GenBank/DDBJ whole genome shotgun (WGS) entry which is preliminary data.</text>
</comment>